<organism evidence="2 3">
    <name type="scientific">Ascobolus immersus RN42</name>
    <dbReference type="NCBI Taxonomy" id="1160509"/>
    <lineage>
        <taxon>Eukaryota</taxon>
        <taxon>Fungi</taxon>
        <taxon>Dikarya</taxon>
        <taxon>Ascomycota</taxon>
        <taxon>Pezizomycotina</taxon>
        <taxon>Pezizomycetes</taxon>
        <taxon>Pezizales</taxon>
        <taxon>Ascobolaceae</taxon>
        <taxon>Ascobolus</taxon>
    </lineage>
</organism>
<sequence length="100" mass="10369">MDPDPESLGAMDPPPTSQSLLTAQQAHASQSLPTPTLPSPSPQDTPQSEPHHPPQPAPPALPVSPTEAGDIPPLTTDTTPVSITVNHHAVPYEASPLPEL</sequence>
<evidence type="ECO:0000313" key="2">
    <source>
        <dbReference type="EMBL" id="RPA75660.1"/>
    </source>
</evidence>
<dbReference type="AlphaFoldDB" id="A0A3N4HUY9"/>
<dbReference type="EMBL" id="ML119759">
    <property type="protein sequence ID" value="RPA75660.1"/>
    <property type="molecule type" value="Genomic_DNA"/>
</dbReference>
<feature type="compositionally biased region" description="Pro residues" evidence="1">
    <location>
        <begin position="53"/>
        <end position="62"/>
    </location>
</feature>
<name>A0A3N4HUY9_ASCIM</name>
<protein>
    <submittedName>
        <fullName evidence="2">Uncharacterized protein</fullName>
    </submittedName>
</protein>
<keyword evidence="3" id="KW-1185">Reference proteome</keyword>
<dbReference type="Proteomes" id="UP000275078">
    <property type="component" value="Unassembled WGS sequence"/>
</dbReference>
<evidence type="ECO:0000313" key="3">
    <source>
        <dbReference type="Proteomes" id="UP000275078"/>
    </source>
</evidence>
<reference evidence="2 3" key="1">
    <citation type="journal article" date="2018" name="Nat. Ecol. Evol.">
        <title>Pezizomycetes genomes reveal the molecular basis of ectomycorrhizal truffle lifestyle.</title>
        <authorList>
            <person name="Murat C."/>
            <person name="Payen T."/>
            <person name="Noel B."/>
            <person name="Kuo A."/>
            <person name="Morin E."/>
            <person name="Chen J."/>
            <person name="Kohler A."/>
            <person name="Krizsan K."/>
            <person name="Balestrini R."/>
            <person name="Da Silva C."/>
            <person name="Montanini B."/>
            <person name="Hainaut M."/>
            <person name="Levati E."/>
            <person name="Barry K.W."/>
            <person name="Belfiori B."/>
            <person name="Cichocki N."/>
            <person name="Clum A."/>
            <person name="Dockter R.B."/>
            <person name="Fauchery L."/>
            <person name="Guy J."/>
            <person name="Iotti M."/>
            <person name="Le Tacon F."/>
            <person name="Lindquist E.A."/>
            <person name="Lipzen A."/>
            <person name="Malagnac F."/>
            <person name="Mello A."/>
            <person name="Molinier V."/>
            <person name="Miyauchi S."/>
            <person name="Poulain J."/>
            <person name="Riccioni C."/>
            <person name="Rubini A."/>
            <person name="Sitrit Y."/>
            <person name="Splivallo R."/>
            <person name="Traeger S."/>
            <person name="Wang M."/>
            <person name="Zifcakova L."/>
            <person name="Wipf D."/>
            <person name="Zambonelli A."/>
            <person name="Paolocci F."/>
            <person name="Nowrousian M."/>
            <person name="Ottonello S."/>
            <person name="Baldrian P."/>
            <person name="Spatafora J.W."/>
            <person name="Henrissat B."/>
            <person name="Nagy L.G."/>
            <person name="Aury J.M."/>
            <person name="Wincker P."/>
            <person name="Grigoriev I.V."/>
            <person name="Bonfante P."/>
            <person name="Martin F.M."/>
        </authorList>
    </citation>
    <scope>NUCLEOTIDE SEQUENCE [LARGE SCALE GENOMIC DNA]</scope>
    <source>
        <strain evidence="2 3">RN42</strain>
    </source>
</reference>
<feature type="region of interest" description="Disordered" evidence="1">
    <location>
        <begin position="1"/>
        <end position="82"/>
    </location>
</feature>
<proteinExistence type="predicted"/>
<gene>
    <name evidence="2" type="ORF">BJ508DRAFT_331861</name>
</gene>
<accession>A0A3N4HUY9</accession>
<feature type="compositionally biased region" description="Polar residues" evidence="1">
    <location>
        <begin position="17"/>
        <end position="28"/>
    </location>
</feature>
<evidence type="ECO:0000256" key="1">
    <source>
        <dbReference type="SAM" id="MobiDB-lite"/>
    </source>
</evidence>